<evidence type="ECO:0000313" key="3">
    <source>
        <dbReference type="EMBL" id="AIA87627.1"/>
    </source>
</evidence>
<feature type="non-terminal residue" evidence="3">
    <location>
        <position position="1"/>
    </location>
</feature>
<dbReference type="InterPro" id="IPR029069">
    <property type="entry name" value="HotDog_dom_sf"/>
</dbReference>
<dbReference type="EMBL" id="KF120354">
    <property type="protein sequence ID" value="AIA87627.1"/>
    <property type="molecule type" value="Genomic_DNA"/>
</dbReference>
<dbReference type="SUPFAM" id="SSF54637">
    <property type="entry name" value="Thioesterase/thiol ester dehydrase-isomerase"/>
    <property type="match status" value="1"/>
</dbReference>
<dbReference type="InterPro" id="IPR054545">
    <property type="entry name" value="ApeI-like"/>
</dbReference>
<proteinExistence type="predicted"/>
<feature type="domain" description="ApeI dehydratase-like" evidence="2">
    <location>
        <begin position="36"/>
        <end position="119"/>
    </location>
</feature>
<dbReference type="CDD" id="cd01288">
    <property type="entry name" value="FabZ"/>
    <property type="match status" value="1"/>
</dbReference>
<dbReference type="Gene3D" id="3.10.129.10">
    <property type="entry name" value="Hotdog Thioesterase"/>
    <property type="match status" value="1"/>
</dbReference>
<keyword evidence="1" id="KW-0456">Lyase</keyword>
<dbReference type="GO" id="GO:0016829">
    <property type="term" value="F:lyase activity"/>
    <property type="evidence" value="ECO:0007669"/>
    <property type="project" value="UniProtKB-KW"/>
</dbReference>
<organism evidence="3">
    <name type="scientific">uncultured Cytophaga sp</name>
    <dbReference type="NCBI Taxonomy" id="160238"/>
    <lineage>
        <taxon>Bacteria</taxon>
        <taxon>Pseudomonadati</taxon>
        <taxon>Bacteroidota</taxon>
        <taxon>Cytophagia</taxon>
        <taxon>Cytophagales</taxon>
        <taxon>Cytophagaceae</taxon>
        <taxon>Cytophaga</taxon>
        <taxon>environmental samples</taxon>
    </lineage>
</organism>
<reference evidence="3" key="1">
    <citation type="journal article" date="2013" name="Environ. Microbiol.">
        <title>Seasonally variable intestinal metagenomes of the red palm weevil (Rhynchophorus ferrugineus).</title>
        <authorList>
            <person name="Jia S."/>
            <person name="Zhang X."/>
            <person name="Zhang G."/>
            <person name="Yin A."/>
            <person name="Zhang S."/>
            <person name="Li F."/>
            <person name="Wang L."/>
            <person name="Zhao D."/>
            <person name="Yun Q."/>
            <person name="Tala"/>
            <person name="Wang J."/>
            <person name="Sun G."/>
            <person name="Baabdullah M."/>
            <person name="Yu X."/>
            <person name="Hu S."/>
            <person name="Al-Mssallem I.S."/>
            <person name="Yu J."/>
        </authorList>
    </citation>
    <scope>NUCLEOTIDE SEQUENCE</scope>
</reference>
<dbReference type="Pfam" id="PF22818">
    <property type="entry name" value="ApeI-like"/>
    <property type="match status" value="1"/>
</dbReference>
<dbReference type="AlphaFoldDB" id="A0A060BY47"/>
<sequence length="149" mass="16357">KFGVAEKGGTGMNREELKKIMPHREPMLLIDEAELKDENLAVGKYTVKGDEFFLQGHFPGNPIVPGVIQCEILAQTCCVLLADRVKGHTPLFGGLEKVRFKNQVKPGDTLVLECSLTRSAPVLLCEGKRDGQRETGGQRGTVVRLNLKS</sequence>
<protein>
    <submittedName>
        <fullName evidence="3">FabA</fullName>
    </submittedName>
</protein>
<evidence type="ECO:0000256" key="1">
    <source>
        <dbReference type="ARBA" id="ARBA00023239"/>
    </source>
</evidence>
<dbReference type="PANTHER" id="PTHR30272:SF1">
    <property type="entry name" value="3-HYDROXYACYL-[ACYL-CARRIER-PROTEIN] DEHYDRATASE"/>
    <property type="match status" value="1"/>
</dbReference>
<evidence type="ECO:0000259" key="2">
    <source>
        <dbReference type="Pfam" id="PF22818"/>
    </source>
</evidence>
<dbReference type="InterPro" id="IPR013114">
    <property type="entry name" value="FabA_FabZ"/>
</dbReference>
<accession>A0A060BY47</accession>
<name>A0A060BY47_9BACT</name>
<dbReference type="PANTHER" id="PTHR30272">
    <property type="entry name" value="3-HYDROXYACYL-[ACYL-CARRIER-PROTEIN] DEHYDRATASE"/>
    <property type="match status" value="1"/>
</dbReference>